<evidence type="ECO:0000313" key="7">
    <source>
        <dbReference type="EMBL" id="TKC97208.1"/>
    </source>
</evidence>
<name>A0A4U1ISG5_9BACT</name>
<feature type="binding site" evidence="6">
    <location>
        <position position="95"/>
    </location>
    <ligand>
        <name>S-adenosyl-L-methionine</name>
        <dbReference type="ChEBI" id="CHEBI:59789"/>
    </ligand>
</feature>
<dbReference type="Pfam" id="PF02527">
    <property type="entry name" value="GidB"/>
    <property type="match status" value="1"/>
</dbReference>
<evidence type="ECO:0000256" key="1">
    <source>
        <dbReference type="ARBA" id="ARBA00022490"/>
    </source>
</evidence>
<dbReference type="NCBIfam" id="TIGR00138">
    <property type="entry name" value="rsmG_gidB"/>
    <property type="match status" value="1"/>
</dbReference>
<dbReference type="SUPFAM" id="SSF53335">
    <property type="entry name" value="S-adenosyl-L-methionine-dependent methyltransferases"/>
    <property type="match status" value="1"/>
</dbReference>
<organism evidence="7 8">
    <name type="scientific">Polyangium fumosum</name>
    <dbReference type="NCBI Taxonomy" id="889272"/>
    <lineage>
        <taxon>Bacteria</taxon>
        <taxon>Pseudomonadati</taxon>
        <taxon>Myxococcota</taxon>
        <taxon>Polyangia</taxon>
        <taxon>Polyangiales</taxon>
        <taxon>Polyangiaceae</taxon>
        <taxon>Polyangium</taxon>
    </lineage>
</organism>
<dbReference type="CDD" id="cd02440">
    <property type="entry name" value="AdoMet_MTases"/>
    <property type="match status" value="1"/>
</dbReference>
<keyword evidence="4 6" id="KW-0808">Transferase</keyword>
<feature type="binding site" evidence="6">
    <location>
        <position position="100"/>
    </location>
    <ligand>
        <name>S-adenosyl-L-methionine</name>
        <dbReference type="ChEBI" id="CHEBI:59789"/>
    </ligand>
</feature>
<dbReference type="InterPro" id="IPR003682">
    <property type="entry name" value="rRNA_ssu_MeTfrase_G"/>
</dbReference>
<dbReference type="PIRSF" id="PIRSF003078">
    <property type="entry name" value="GidB"/>
    <property type="match status" value="1"/>
</dbReference>
<reference evidence="7 8" key="1">
    <citation type="submission" date="2019-04" db="EMBL/GenBank/DDBJ databases">
        <authorList>
            <person name="Li Y."/>
            <person name="Wang J."/>
        </authorList>
    </citation>
    <scope>NUCLEOTIDE SEQUENCE [LARGE SCALE GENOMIC DNA]</scope>
    <source>
        <strain evidence="7 8">DSM 14668</strain>
    </source>
</reference>
<accession>A0A4U1ISG5</accession>
<dbReference type="PANTHER" id="PTHR31760">
    <property type="entry name" value="S-ADENOSYL-L-METHIONINE-DEPENDENT METHYLTRANSFERASES SUPERFAMILY PROTEIN"/>
    <property type="match status" value="1"/>
</dbReference>
<dbReference type="AlphaFoldDB" id="A0A4U1ISG5"/>
<keyword evidence="2 6" id="KW-0698">rRNA processing</keyword>
<dbReference type="Gene3D" id="3.40.50.150">
    <property type="entry name" value="Vaccinia Virus protein VP39"/>
    <property type="match status" value="1"/>
</dbReference>
<keyword evidence="3 6" id="KW-0489">Methyltransferase</keyword>
<comment type="similarity">
    <text evidence="6">Belongs to the methyltransferase superfamily. RNA methyltransferase RsmG family.</text>
</comment>
<dbReference type="EMBL" id="SSMQ01000081">
    <property type="protein sequence ID" value="TKC97208.1"/>
    <property type="molecule type" value="Genomic_DNA"/>
</dbReference>
<feature type="binding site" evidence="6">
    <location>
        <begin position="118"/>
        <end position="120"/>
    </location>
    <ligand>
        <name>S-adenosyl-L-methionine</name>
        <dbReference type="ChEBI" id="CHEBI:59789"/>
    </ligand>
</feature>
<feature type="binding site" evidence="6">
    <location>
        <position position="164"/>
    </location>
    <ligand>
        <name>S-adenosyl-L-methionine</name>
        <dbReference type="ChEBI" id="CHEBI:59789"/>
    </ligand>
</feature>
<dbReference type="InterPro" id="IPR029063">
    <property type="entry name" value="SAM-dependent_MTases_sf"/>
</dbReference>
<comment type="function">
    <text evidence="6">Specifically methylates the N7 position of a guanine in 16S rRNA.</text>
</comment>
<dbReference type="PANTHER" id="PTHR31760:SF0">
    <property type="entry name" value="S-ADENOSYL-L-METHIONINE-DEPENDENT METHYLTRANSFERASES SUPERFAMILY PROTEIN"/>
    <property type="match status" value="1"/>
</dbReference>
<evidence type="ECO:0000256" key="3">
    <source>
        <dbReference type="ARBA" id="ARBA00022603"/>
    </source>
</evidence>
<proteinExistence type="inferred from homology"/>
<dbReference type="GO" id="GO:0005829">
    <property type="term" value="C:cytosol"/>
    <property type="evidence" value="ECO:0007669"/>
    <property type="project" value="TreeGrafter"/>
</dbReference>
<keyword evidence="5 6" id="KW-0949">S-adenosyl-L-methionine</keyword>
<evidence type="ECO:0000256" key="4">
    <source>
        <dbReference type="ARBA" id="ARBA00022679"/>
    </source>
</evidence>
<dbReference type="Proteomes" id="UP000309215">
    <property type="component" value="Unassembled WGS sequence"/>
</dbReference>
<evidence type="ECO:0000256" key="2">
    <source>
        <dbReference type="ARBA" id="ARBA00022552"/>
    </source>
</evidence>
<dbReference type="OrthoDB" id="9808773at2"/>
<keyword evidence="1 6" id="KW-0963">Cytoplasm</keyword>
<comment type="caution">
    <text evidence="7">The sequence shown here is derived from an EMBL/GenBank/DDBJ whole genome shotgun (WGS) entry which is preliminary data.</text>
</comment>
<keyword evidence="8" id="KW-1185">Reference proteome</keyword>
<evidence type="ECO:0000313" key="8">
    <source>
        <dbReference type="Proteomes" id="UP000309215"/>
    </source>
</evidence>
<dbReference type="RefSeq" id="WP_136935179.1">
    <property type="nucleotide sequence ID" value="NZ_SSMQ01000081.1"/>
</dbReference>
<feature type="binding site" evidence="6">
    <location>
        <begin position="146"/>
        <end position="147"/>
    </location>
    <ligand>
        <name>S-adenosyl-L-methionine</name>
        <dbReference type="ChEBI" id="CHEBI:59789"/>
    </ligand>
</feature>
<evidence type="ECO:0000256" key="5">
    <source>
        <dbReference type="ARBA" id="ARBA00022691"/>
    </source>
</evidence>
<sequence length="239" mass="25008">MTTAARPPLPLPISTPLAPPDGFDARLAEIGVRLDAPVLAKLGDYLARLLAMNEQMNLTAIKDPTEAWEKHALDALTLLPLLGDVGAGSRLVDIGSGGGLPGIPIAIARPDLQVTLVDATQKKTAFLSAVAEALGLTNVEARAGRAEQLGASELRGGFDVVTARAVARLHALVPLTAPFAKPGGLVLLVKGQRADEELAEAKRVLVEQGTTHEKTVATPTGRIVVLRRGSGEARRKGKR</sequence>
<protein>
    <recommendedName>
        <fullName evidence="6">Ribosomal RNA small subunit methyltransferase G</fullName>
        <ecNumber evidence="6">2.1.1.-</ecNumber>
    </recommendedName>
    <alternativeName>
        <fullName evidence="6">16S rRNA 7-methylguanosine methyltransferase</fullName>
        <shortName evidence="6">16S rRNA m7G methyltransferase</shortName>
    </alternativeName>
</protein>
<dbReference type="EC" id="2.1.1.-" evidence="6"/>
<gene>
    <name evidence="6 7" type="primary">rsmG</name>
    <name evidence="7" type="ORF">E8A74_44130</name>
</gene>
<comment type="subcellular location">
    <subcellularLocation>
        <location evidence="6">Cytoplasm</location>
    </subcellularLocation>
</comment>
<evidence type="ECO:0000256" key="6">
    <source>
        <dbReference type="HAMAP-Rule" id="MF_00074"/>
    </source>
</evidence>
<dbReference type="HAMAP" id="MF_00074">
    <property type="entry name" value="16SrRNA_methyltr_G"/>
    <property type="match status" value="1"/>
</dbReference>
<dbReference type="GO" id="GO:0070043">
    <property type="term" value="F:rRNA (guanine-N7-)-methyltransferase activity"/>
    <property type="evidence" value="ECO:0007669"/>
    <property type="project" value="UniProtKB-UniRule"/>
</dbReference>